<name>A0ABQ7CFW7_BRACR</name>
<dbReference type="EMBL" id="QGKV02000832">
    <property type="protein sequence ID" value="KAF3550456.1"/>
    <property type="molecule type" value="Genomic_DNA"/>
</dbReference>
<organism evidence="2 3">
    <name type="scientific">Brassica cretica</name>
    <name type="common">Mustard</name>
    <dbReference type="NCBI Taxonomy" id="69181"/>
    <lineage>
        <taxon>Eukaryota</taxon>
        <taxon>Viridiplantae</taxon>
        <taxon>Streptophyta</taxon>
        <taxon>Embryophyta</taxon>
        <taxon>Tracheophyta</taxon>
        <taxon>Spermatophyta</taxon>
        <taxon>Magnoliopsida</taxon>
        <taxon>eudicotyledons</taxon>
        <taxon>Gunneridae</taxon>
        <taxon>Pentapetalae</taxon>
        <taxon>rosids</taxon>
        <taxon>malvids</taxon>
        <taxon>Brassicales</taxon>
        <taxon>Brassicaceae</taxon>
        <taxon>Brassiceae</taxon>
        <taxon>Brassica</taxon>
    </lineage>
</organism>
<sequence length="160" mass="18297">MQKSKACFDFTRETFGPPLSLPRVAYFQDTVSLSSVREDQLVVLFQTWDILTFEIWISTKIGDDPNAVSWNNKFFLSANIKQLIHPQWQFPASASFFIDEEKKVAVIFDKDPDIRNPTREVAYIIGVDGSLKEAADVRECADRYCDAFLCSYVPSLVQLN</sequence>
<reference evidence="2 3" key="1">
    <citation type="journal article" date="2020" name="BMC Genomics">
        <title>Intraspecific diversification of the crop wild relative Brassica cretica Lam. using demographic model selection.</title>
        <authorList>
            <person name="Kioukis A."/>
            <person name="Michalopoulou V.A."/>
            <person name="Briers L."/>
            <person name="Pirintsos S."/>
            <person name="Studholme D.J."/>
            <person name="Pavlidis P."/>
            <person name="Sarris P.F."/>
        </authorList>
    </citation>
    <scope>NUCLEOTIDE SEQUENCE [LARGE SCALE GENOMIC DNA]</scope>
    <source>
        <strain evidence="3">cv. PFS-1207/04</strain>
    </source>
</reference>
<accession>A0ABQ7CFW7</accession>
<keyword evidence="3" id="KW-1185">Reference proteome</keyword>
<dbReference type="Proteomes" id="UP000266723">
    <property type="component" value="Unassembled WGS sequence"/>
</dbReference>
<dbReference type="InterPro" id="IPR006527">
    <property type="entry name" value="F-box-assoc_dom_typ1"/>
</dbReference>
<dbReference type="NCBIfam" id="TIGR01640">
    <property type="entry name" value="F_box_assoc_1"/>
    <property type="match status" value="1"/>
</dbReference>
<proteinExistence type="predicted"/>
<dbReference type="Pfam" id="PF07734">
    <property type="entry name" value="FBA_1"/>
    <property type="match status" value="1"/>
</dbReference>
<dbReference type="InterPro" id="IPR017451">
    <property type="entry name" value="F-box-assoc_interact_dom"/>
</dbReference>
<comment type="caution">
    <text evidence="2">The sequence shown here is derived from an EMBL/GenBank/DDBJ whole genome shotgun (WGS) entry which is preliminary data.</text>
</comment>
<feature type="domain" description="F-box associated beta-propeller type 1" evidence="1">
    <location>
        <begin position="7"/>
        <end position="159"/>
    </location>
</feature>
<protein>
    <recommendedName>
        <fullName evidence="1">F-box associated beta-propeller type 1 domain-containing protein</fullName>
    </recommendedName>
</protein>
<gene>
    <name evidence="2" type="ORF">DY000_02004025</name>
</gene>
<evidence type="ECO:0000313" key="3">
    <source>
        <dbReference type="Proteomes" id="UP000266723"/>
    </source>
</evidence>
<evidence type="ECO:0000259" key="1">
    <source>
        <dbReference type="Pfam" id="PF07734"/>
    </source>
</evidence>
<evidence type="ECO:0000313" key="2">
    <source>
        <dbReference type="EMBL" id="KAF3550456.1"/>
    </source>
</evidence>